<keyword evidence="4" id="KW-0472">Membrane</keyword>
<dbReference type="PIRSF" id="PIRSF031804">
    <property type="entry name" value="UCP031804"/>
    <property type="match status" value="1"/>
</dbReference>
<keyword evidence="3" id="KW-1133">Transmembrane helix</keyword>
<dbReference type="EMBL" id="CP098827">
    <property type="protein sequence ID" value="XBO72008.1"/>
    <property type="molecule type" value="Genomic_DNA"/>
</dbReference>
<sequence>MKDETTQQVILAGEPIDEHQGHYSDERFWAKVGRYAKAAGEVTLSRALTLYYAARDKDTPVWAKTTIYGALGYFISPLDALPDLTPLVGYTDDMGMLAVALMTVAAYVKDEHKDRASATLTRWFS</sequence>
<evidence type="ECO:0000256" key="1">
    <source>
        <dbReference type="ARBA" id="ARBA00004127"/>
    </source>
</evidence>
<keyword evidence="2" id="KW-0812">Transmembrane</keyword>
<comment type="subcellular location">
    <subcellularLocation>
        <location evidence="1">Endomembrane system</location>
        <topology evidence="1">Multi-pass membrane protein</topology>
    </subcellularLocation>
</comment>
<dbReference type="InterPro" id="IPR010652">
    <property type="entry name" value="DUF1232"/>
</dbReference>
<name>A0AAU7KLF3_9GAMM</name>
<gene>
    <name evidence="6" type="ORF">NFG58_04670</name>
</gene>
<feature type="domain" description="DUF1232" evidence="5">
    <location>
        <begin position="63"/>
        <end position="98"/>
    </location>
</feature>
<dbReference type="InterPro" id="IPR016983">
    <property type="entry name" value="UCP031804"/>
</dbReference>
<protein>
    <submittedName>
        <fullName evidence="6">YkvA family protein</fullName>
    </submittedName>
</protein>
<evidence type="ECO:0000256" key="4">
    <source>
        <dbReference type="ARBA" id="ARBA00023136"/>
    </source>
</evidence>
<dbReference type="RefSeq" id="WP_348827645.1">
    <property type="nucleotide sequence ID" value="NZ_CP098827.1"/>
</dbReference>
<evidence type="ECO:0000259" key="5">
    <source>
        <dbReference type="Pfam" id="PF06803"/>
    </source>
</evidence>
<reference evidence="6" key="1">
    <citation type="submission" date="2022-06" db="EMBL/GenBank/DDBJ databases">
        <title>A novel DMS-producing enzyme.</title>
        <authorList>
            <person name="Zhang Y."/>
        </authorList>
    </citation>
    <scope>NUCLEOTIDE SEQUENCE</scope>
    <source>
        <strain evidence="6">RT37</strain>
    </source>
</reference>
<evidence type="ECO:0000256" key="2">
    <source>
        <dbReference type="ARBA" id="ARBA00022692"/>
    </source>
</evidence>
<evidence type="ECO:0000256" key="3">
    <source>
        <dbReference type="ARBA" id="ARBA00022989"/>
    </source>
</evidence>
<proteinExistence type="predicted"/>
<accession>A0AAU7KLF3</accession>
<evidence type="ECO:0000313" key="6">
    <source>
        <dbReference type="EMBL" id="XBO72008.1"/>
    </source>
</evidence>
<dbReference type="AlphaFoldDB" id="A0AAU7KLF3"/>
<organism evidence="6">
    <name type="scientific">Halomonas sp. RT37</name>
    <dbReference type="NCBI Taxonomy" id="2950872"/>
    <lineage>
        <taxon>Bacteria</taxon>
        <taxon>Pseudomonadati</taxon>
        <taxon>Pseudomonadota</taxon>
        <taxon>Gammaproteobacteria</taxon>
        <taxon>Oceanospirillales</taxon>
        <taxon>Halomonadaceae</taxon>
        <taxon>Halomonas</taxon>
    </lineage>
</organism>
<dbReference type="GO" id="GO:0012505">
    <property type="term" value="C:endomembrane system"/>
    <property type="evidence" value="ECO:0007669"/>
    <property type="project" value="UniProtKB-SubCell"/>
</dbReference>
<dbReference type="Pfam" id="PF06803">
    <property type="entry name" value="DUF1232"/>
    <property type="match status" value="1"/>
</dbReference>